<evidence type="ECO:0000256" key="1">
    <source>
        <dbReference type="ARBA" id="ARBA00022801"/>
    </source>
</evidence>
<dbReference type="CDD" id="cd03443">
    <property type="entry name" value="PaaI_thioesterase"/>
    <property type="match status" value="1"/>
</dbReference>
<keyword evidence="4" id="KW-1185">Reference proteome</keyword>
<dbReference type="InterPro" id="IPR052723">
    <property type="entry name" value="Acyl-CoA_thioesterase_PaaI"/>
</dbReference>
<dbReference type="InterPro" id="IPR011973">
    <property type="entry name" value="PaaD"/>
</dbReference>
<dbReference type="SUPFAM" id="SSF54637">
    <property type="entry name" value="Thioesterase/thiol ester dehydrase-isomerase"/>
    <property type="match status" value="1"/>
</dbReference>
<gene>
    <name evidence="3" type="primary">paaI</name>
    <name evidence="3" type="ORF">GcLGCM259_2181</name>
</gene>
<evidence type="ECO:0000313" key="4">
    <source>
        <dbReference type="Proteomes" id="UP000307000"/>
    </source>
</evidence>
<reference evidence="3 4" key="1">
    <citation type="submission" date="2018-12" db="EMBL/GenBank/DDBJ databases">
        <title>Complete Genome Sequence of Glutamicibacter creatinolyticus strain LGCM259,isolated from an abscess of a 12-year-old mare in Italy.</title>
        <authorList>
            <person name="Santos R.G."/>
            <person name="Silva A.L."/>
            <person name="Seyffert N."/>
            <person name="Castro T.L.P."/>
            <person name="Attili A.R."/>
            <person name="Rifici C."/>
            <person name="Mazzullo G."/>
            <person name="Brenig B."/>
            <person name="Venanzi F."/>
            <person name="Azevedo V."/>
        </authorList>
    </citation>
    <scope>NUCLEOTIDE SEQUENCE [LARGE SCALE GENOMIC DNA]</scope>
    <source>
        <strain evidence="3 4">LGCM 259</strain>
    </source>
</reference>
<dbReference type="RefSeq" id="WP_054821979.1">
    <property type="nucleotide sequence ID" value="NZ_BAAAGL010000011.1"/>
</dbReference>
<dbReference type="InterPro" id="IPR006683">
    <property type="entry name" value="Thioestr_dom"/>
</dbReference>
<name>A0A5B7WUX8_9MICC</name>
<dbReference type="Proteomes" id="UP000307000">
    <property type="component" value="Chromosome"/>
</dbReference>
<dbReference type="GO" id="GO:0016289">
    <property type="term" value="F:acyl-CoA hydrolase activity"/>
    <property type="evidence" value="ECO:0007669"/>
    <property type="project" value="TreeGrafter"/>
</dbReference>
<dbReference type="AlphaFoldDB" id="A0A5B7WUX8"/>
<evidence type="ECO:0000313" key="3">
    <source>
        <dbReference type="EMBL" id="QCY47891.1"/>
    </source>
</evidence>
<dbReference type="Pfam" id="PF03061">
    <property type="entry name" value="4HBT"/>
    <property type="match status" value="1"/>
</dbReference>
<dbReference type="KEGG" id="gcr:GcLGCM259_2181"/>
<dbReference type="InterPro" id="IPR003736">
    <property type="entry name" value="PAAI_dom"/>
</dbReference>
<keyword evidence="1" id="KW-0378">Hydrolase</keyword>
<organism evidence="3 4">
    <name type="scientific">Glutamicibacter creatinolyticus</name>
    <dbReference type="NCBI Taxonomy" id="162496"/>
    <lineage>
        <taxon>Bacteria</taxon>
        <taxon>Bacillati</taxon>
        <taxon>Actinomycetota</taxon>
        <taxon>Actinomycetes</taxon>
        <taxon>Micrococcales</taxon>
        <taxon>Micrococcaceae</taxon>
        <taxon>Glutamicibacter</taxon>
    </lineage>
</organism>
<dbReference type="InterPro" id="IPR029069">
    <property type="entry name" value="HotDog_dom_sf"/>
</dbReference>
<sequence>MSETQVEKSLPHAILANDYATEWMGIEVLQLGDGTATITMQLRKEMLNGFGIAHGGMVFALADTAFALSCNPAEGSDKTITVASGVDINFLKPGIPGRTLTAHGQRVAQQGRSGVYDIRVTQDTPQGDEELLAVFRGRSRTIPKPA</sequence>
<accession>A0A5B7WUX8</accession>
<protein>
    <submittedName>
        <fullName evidence="3">Acyl-coenzyme A thioesterase PaaI</fullName>
    </submittedName>
</protein>
<dbReference type="PANTHER" id="PTHR42856">
    <property type="entry name" value="ACYL-COENZYME A THIOESTERASE PAAI"/>
    <property type="match status" value="1"/>
</dbReference>
<dbReference type="PANTHER" id="PTHR42856:SF1">
    <property type="entry name" value="ACYL-COENZYME A THIOESTERASE PAAI"/>
    <property type="match status" value="1"/>
</dbReference>
<proteinExistence type="predicted"/>
<dbReference type="Gene3D" id="3.10.129.10">
    <property type="entry name" value="Hotdog Thioesterase"/>
    <property type="match status" value="1"/>
</dbReference>
<feature type="domain" description="Thioesterase" evidence="2">
    <location>
        <begin position="50"/>
        <end position="125"/>
    </location>
</feature>
<dbReference type="NCBIfam" id="TIGR00369">
    <property type="entry name" value="unchar_dom_1"/>
    <property type="match status" value="1"/>
</dbReference>
<evidence type="ECO:0000259" key="2">
    <source>
        <dbReference type="Pfam" id="PF03061"/>
    </source>
</evidence>
<dbReference type="EMBL" id="CP034412">
    <property type="protein sequence ID" value="QCY47891.1"/>
    <property type="molecule type" value="Genomic_DNA"/>
</dbReference>
<dbReference type="NCBIfam" id="TIGR02286">
    <property type="entry name" value="PaaD"/>
    <property type="match status" value="1"/>
</dbReference>